<dbReference type="Proteomes" id="UP001054837">
    <property type="component" value="Unassembled WGS sequence"/>
</dbReference>
<reference evidence="1 2" key="1">
    <citation type="submission" date="2021-06" db="EMBL/GenBank/DDBJ databases">
        <title>Caerostris darwini draft genome.</title>
        <authorList>
            <person name="Kono N."/>
            <person name="Arakawa K."/>
        </authorList>
    </citation>
    <scope>NUCLEOTIDE SEQUENCE [LARGE SCALE GENOMIC DNA]</scope>
</reference>
<proteinExistence type="predicted"/>
<dbReference type="AlphaFoldDB" id="A0AAV4SVU8"/>
<sequence length="112" mass="12893">MDLAFQFTVANPSPRPELFLKSLISPVERQYLTWRKEKRKKTAKHIRALRQIHSNLAPDKRKGGFIPLMCSYRDSIGGVNGWSLTAAVMWDEWLRKSHKDGKLPSATDKDKV</sequence>
<accession>A0AAV4SVU8</accession>
<gene>
    <name evidence="1" type="ORF">CDAR_202251</name>
</gene>
<evidence type="ECO:0000313" key="2">
    <source>
        <dbReference type="Proteomes" id="UP001054837"/>
    </source>
</evidence>
<name>A0AAV4SVU8_9ARAC</name>
<evidence type="ECO:0000313" key="1">
    <source>
        <dbReference type="EMBL" id="GIY36702.1"/>
    </source>
</evidence>
<dbReference type="EMBL" id="BPLQ01008344">
    <property type="protein sequence ID" value="GIY36702.1"/>
    <property type="molecule type" value="Genomic_DNA"/>
</dbReference>
<comment type="caution">
    <text evidence="1">The sequence shown here is derived from an EMBL/GenBank/DDBJ whole genome shotgun (WGS) entry which is preliminary data.</text>
</comment>
<organism evidence="1 2">
    <name type="scientific">Caerostris darwini</name>
    <dbReference type="NCBI Taxonomy" id="1538125"/>
    <lineage>
        <taxon>Eukaryota</taxon>
        <taxon>Metazoa</taxon>
        <taxon>Ecdysozoa</taxon>
        <taxon>Arthropoda</taxon>
        <taxon>Chelicerata</taxon>
        <taxon>Arachnida</taxon>
        <taxon>Araneae</taxon>
        <taxon>Araneomorphae</taxon>
        <taxon>Entelegynae</taxon>
        <taxon>Araneoidea</taxon>
        <taxon>Araneidae</taxon>
        <taxon>Caerostris</taxon>
    </lineage>
</organism>
<keyword evidence="2" id="KW-1185">Reference proteome</keyword>
<protein>
    <submittedName>
        <fullName evidence="1">Uncharacterized protein</fullName>
    </submittedName>
</protein>